<accession>A0AAV8XS77</accession>
<gene>
    <name evidence="4" type="ORF">NQ314_010390</name>
</gene>
<feature type="DNA-binding region" description="H-T-H motif" evidence="2">
    <location>
        <begin position="27"/>
        <end position="47"/>
    </location>
</feature>
<protein>
    <recommendedName>
        <fullName evidence="3">HTH psq-type domain-containing protein</fullName>
    </recommendedName>
</protein>
<feature type="domain" description="HTH psq-type" evidence="3">
    <location>
        <begin position="1"/>
        <end position="51"/>
    </location>
</feature>
<dbReference type="Proteomes" id="UP001162156">
    <property type="component" value="Unassembled WGS sequence"/>
</dbReference>
<name>A0AAV8XS77_9CUCU</name>
<keyword evidence="5" id="KW-1185">Reference proteome</keyword>
<evidence type="ECO:0000259" key="3">
    <source>
        <dbReference type="PROSITE" id="PS50960"/>
    </source>
</evidence>
<evidence type="ECO:0000256" key="1">
    <source>
        <dbReference type="ARBA" id="ARBA00004123"/>
    </source>
</evidence>
<dbReference type="InterPro" id="IPR007889">
    <property type="entry name" value="HTH_Psq"/>
</dbReference>
<dbReference type="AlphaFoldDB" id="A0AAV8XS77"/>
<evidence type="ECO:0000313" key="4">
    <source>
        <dbReference type="EMBL" id="KAJ8941475.1"/>
    </source>
</evidence>
<comment type="caution">
    <text evidence="4">The sequence shown here is derived from an EMBL/GenBank/DDBJ whole genome shotgun (WGS) entry which is preliminary data.</text>
</comment>
<dbReference type="SUPFAM" id="SSF46689">
    <property type="entry name" value="Homeodomain-like"/>
    <property type="match status" value="1"/>
</dbReference>
<dbReference type="EMBL" id="JANEYF010002864">
    <property type="protein sequence ID" value="KAJ8941475.1"/>
    <property type="molecule type" value="Genomic_DNA"/>
</dbReference>
<dbReference type="Pfam" id="PF04218">
    <property type="entry name" value="CENP-B_N"/>
    <property type="match status" value="1"/>
</dbReference>
<comment type="subcellular location">
    <subcellularLocation>
        <location evidence="1 2">Nucleus</location>
    </subcellularLocation>
</comment>
<reference evidence="4" key="1">
    <citation type="journal article" date="2023" name="Insect Mol. Biol.">
        <title>Genome sequencing provides insights into the evolution of gene families encoding plant cell wall-degrading enzymes in longhorned beetles.</title>
        <authorList>
            <person name="Shin N.R."/>
            <person name="Okamura Y."/>
            <person name="Kirsch R."/>
            <person name="Pauchet Y."/>
        </authorList>
    </citation>
    <scope>NUCLEOTIDE SEQUENCE</scope>
    <source>
        <strain evidence="4">RBIC_L_NR</strain>
    </source>
</reference>
<proteinExistence type="predicted"/>
<evidence type="ECO:0000313" key="5">
    <source>
        <dbReference type="Proteomes" id="UP001162156"/>
    </source>
</evidence>
<organism evidence="4 5">
    <name type="scientific">Rhamnusium bicolor</name>
    <dbReference type="NCBI Taxonomy" id="1586634"/>
    <lineage>
        <taxon>Eukaryota</taxon>
        <taxon>Metazoa</taxon>
        <taxon>Ecdysozoa</taxon>
        <taxon>Arthropoda</taxon>
        <taxon>Hexapoda</taxon>
        <taxon>Insecta</taxon>
        <taxon>Pterygota</taxon>
        <taxon>Neoptera</taxon>
        <taxon>Endopterygota</taxon>
        <taxon>Coleoptera</taxon>
        <taxon>Polyphaga</taxon>
        <taxon>Cucujiformia</taxon>
        <taxon>Chrysomeloidea</taxon>
        <taxon>Cerambycidae</taxon>
        <taxon>Lepturinae</taxon>
        <taxon>Rhagiini</taxon>
        <taxon>Rhamnusium</taxon>
    </lineage>
</organism>
<dbReference type="GO" id="GO:0003677">
    <property type="term" value="F:DNA binding"/>
    <property type="evidence" value="ECO:0007669"/>
    <property type="project" value="UniProtKB-UniRule"/>
</dbReference>
<keyword evidence="2" id="KW-0539">Nucleus</keyword>
<evidence type="ECO:0000256" key="2">
    <source>
        <dbReference type="PROSITE-ProRule" id="PRU00320"/>
    </source>
</evidence>
<dbReference type="GO" id="GO:0005634">
    <property type="term" value="C:nucleus"/>
    <property type="evidence" value="ECO:0007669"/>
    <property type="project" value="UniProtKB-SubCell"/>
</dbReference>
<sequence>MSGKRRLLTLKEKIDIVETYNREKLSVRDLSKRFNIGKTQAAGIVKSRSELLSKWQSNVNTGMKRSFFKVNGFKHRSFAMIGS</sequence>
<dbReference type="InterPro" id="IPR009057">
    <property type="entry name" value="Homeodomain-like_sf"/>
</dbReference>
<dbReference type="PROSITE" id="PS50960">
    <property type="entry name" value="HTH_PSQ"/>
    <property type="match status" value="1"/>
</dbReference>
<keyword evidence="2" id="KW-0238">DNA-binding</keyword>
<dbReference type="Gene3D" id="1.10.10.60">
    <property type="entry name" value="Homeodomain-like"/>
    <property type="match status" value="1"/>
</dbReference>